<proteinExistence type="predicted"/>
<evidence type="ECO:0000313" key="3">
    <source>
        <dbReference type="EMBL" id="CAH0373026.1"/>
    </source>
</evidence>
<keyword evidence="1" id="KW-0732">Signal</keyword>
<dbReference type="EMBL" id="HBIW01020856">
    <property type="protein sequence ID" value="CAE0702524.1"/>
    <property type="molecule type" value="Transcribed_RNA"/>
</dbReference>
<reference evidence="3" key="2">
    <citation type="submission" date="2021-11" db="EMBL/GenBank/DDBJ databases">
        <authorList>
            <consortium name="Genoscope - CEA"/>
            <person name="William W."/>
        </authorList>
    </citation>
    <scope>NUCLEOTIDE SEQUENCE</scope>
</reference>
<feature type="signal peptide" evidence="1">
    <location>
        <begin position="1"/>
        <end position="19"/>
    </location>
</feature>
<name>A0A7S4EBB0_9STRA</name>
<evidence type="ECO:0000313" key="2">
    <source>
        <dbReference type="EMBL" id="CAE0702524.1"/>
    </source>
</evidence>
<keyword evidence="4" id="KW-1185">Reference proteome</keyword>
<dbReference type="Proteomes" id="UP000789595">
    <property type="component" value="Unassembled WGS sequence"/>
</dbReference>
<organism evidence="2">
    <name type="scientific">Pelagomonas calceolata</name>
    <dbReference type="NCBI Taxonomy" id="35677"/>
    <lineage>
        <taxon>Eukaryota</taxon>
        <taxon>Sar</taxon>
        <taxon>Stramenopiles</taxon>
        <taxon>Ochrophyta</taxon>
        <taxon>Pelagophyceae</taxon>
        <taxon>Pelagomonadales</taxon>
        <taxon>Pelagomonadaceae</taxon>
        <taxon>Pelagomonas</taxon>
    </lineage>
</organism>
<feature type="chain" id="PRO_5036212369" evidence="1">
    <location>
        <begin position="20"/>
        <end position="398"/>
    </location>
</feature>
<reference evidence="2" key="1">
    <citation type="submission" date="2021-01" db="EMBL/GenBank/DDBJ databases">
        <authorList>
            <person name="Corre E."/>
            <person name="Pelletier E."/>
            <person name="Niang G."/>
            <person name="Scheremetjew M."/>
            <person name="Finn R."/>
            <person name="Kale V."/>
            <person name="Holt S."/>
            <person name="Cochrane G."/>
            <person name="Meng A."/>
            <person name="Brown T."/>
            <person name="Cohen L."/>
        </authorList>
    </citation>
    <scope>NUCLEOTIDE SEQUENCE</scope>
    <source>
        <strain evidence="2">CCMP1756</strain>
    </source>
</reference>
<dbReference type="EMBL" id="CAKKNE010000004">
    <property type="protein sequence ID" value="CAH0373026.1"/>
    <property type="molecule type" value="Genomic_DNA"/>
</dbReference>
<evidence type="ECO:0000256" key="1">
    <source>
        <dbReference type="SAM" id="SignalP"/>
    </source>
</evidence>
<dbReference type="AlphaFoldDB" id="A0A7S4EBB0"/>
<accession>A0A7S4EBB0</accession>
<dbReference type="PROSITE" id="PS51257">
    <property type="entry name" value="PROKAR_LIPOPROTEIN"/>
    <property type="match status" value="1"/>
</dbReference>
<sequence>MKPSPRAAAAACLLASCGAETLMKYVLVPGFDSDDAPMFARWGVPLSWDSSLNETELQTHARDFATKYSLRQTHACGNDVNCITAALAERMAAATASCDADWPERLADVVQRLSKASAGYEPFGDIAIVLSGSTNKLASTLESLYERVVRPSGAMVFAVLSGGQVLPESTKKAFEALPFVGAVEFAGNDTDAVRRDHAEHYPYPARRKKEPEPHVNLLYMWKGIRDANALREAYEEATGTTFKVAARVRTDMEFDRDHNLERYLDLQKFALYVPRCGHAIVNSAAFLTWPPGYRGVNDQFFVAQGATFGRVARLYEYIPSLYKDAQCTFHPEHLLGYAAVAALRLELRYYEAPPPDPVAIPEPVPGFASASGREEAPCDFAAAGYHIRRHSEREGAWL</sequence>
<gene>
    <name evidence="2" type="ORF">PCAL00307_LOCUS17969</name>
    <name evidence="3" type="ORF">PECAL_4P01910</name>
</gene>
<evidence type="ECO:0000313" key="4">
    <source>
        <dbReference type="Proteomes" id="UP000789595"/>
    </source>
</evidence>
<protein>
    <submittedName>
        <fullName evidence="2">Uncharacterized protein</fullName>
    </submittedName>
</protein>